<dbReference type="InterPro" id="IPR010679">
    <property type="entry name" value="DUF1254"/>
</dbReference>
<evidence type="ECO:0000259" key="3">
    <source>
        <dbReference type="Pfam" id="PF06863"/>
    </source>
</evidence>
<feature type="domain" description="DUF1254" evidence="3">
    <location>
        <begin position="82"/>
        <end position="213"/>
    </location>
</feature>
<gene>
    <name evidence="4" type="ORF">CRX42_31220</name>
</gene>
<dbReference type="Pfam" id="PF06742">
    <property type="entry name" value="DUF1214"/>
    <property type="match status" value="1"/>
</dbReference>
<keyword evidence="1" id="KW-0732">Signal</keyword>
<reference evidence="4 5" key="1">
    <citation type="journal article" date="2018" name="Appl. Microbiol. Biotechnol.">
        <title>Characterization of the caprolactam degradation pathway in Pseudomonas jessenii using mass spectrometry-based proteomics.</title>
        <authorList>
            <person name="Otzen M."/>
            <person name="Palacio C."/>
            <person name="Janssen D.B."/>
        </authorList>
    </citation>
    <scope>NUCLEOTIDE SEQUENCE [LARGE SCALE GENOMIC DNA]</scope>
    <source>
        <strain evidence="4 5">GO3</strain>
    </source>
</reference>
<organism evidence="4 5">
    <name type="scientific">Pseudomonas jessenii</name>
    <dbReference type="NCBI Taxonomy" id="77298"/>
    <lineage>
        <taxon>Bacteria</taxon>
        <taxon>Pseudomonadati</taxon>
        <taxon>Pseudomonadota</taxon>
        <taxon>Gammaproteobacteria</taxon>
        <taxon>Pseudomonadales</taxon>
        <taxon>Pseudomonadaceae</taxon>
        <taxon>Pseudomonas</taxon>
    </lineage>
</organism>
<comment type="caution">
    <text evidence="4">The sequence shown here is derived from an EMBL/GenBank/DDBJ whole genome shotgun (WGS) entry which is preliminary data.</text>
</comment>
<dbReference type="SUPFAM" id="SSF160935">
    <property type="entry name" value="VPA0735-like"/>
    <property type="match status" value="1"/>
</dbReference>
<evidence type="ECO:0000313" key="4">
    <source>
        <dbReference type="EMBL" id="PYY66654.1"/>
    </source>
</evidence>
<dbReference type="InterPro" id="IPR037049">
    <property type="entry name" value="DUF1214_C_sf"/>
</dbReference>
<dbReference type="OrthoDB" id="9777345at2"/>
<dbReference type="Pfam" id="PF06863">
    <property type="entry name" value="DUF1254"/>
    <property type="match status" value="1"/>
</dbReference>
<dbReference type="Gene3D" id="2.60.120.600">
    <property type="entry name" value="Domain of unknown function DUF1214, C-terminal domain"/>
    <property type="match status" value="1"/>
</dbReference>
<name>A0A2W0ETR3_PSEJE</name>
<dbReference type="InterPro" id="IPR010621">
    <property type="entry name" value="DUF1214"/>
</dbReference>
<evidence type="ECO:0000259" key="2">
    <source>
        <dbReference type="Pfam" id="PF06742"/>
    </source>
</evidence>
<evidence type="ECO:0000256" key="1">
    <source>
        <dbReference type="SAM" id="SignalP"/>
    </source>
</evidence>
<evidence type="ECO:0000313" key="5">
    <source>
        <dbReference type="Proteomes" id="UP000247437"/>
    </source>
</evidence>
<feature type="chain" id="PRO_5015898314" description="DUF1254 domain-containing protein" evidence="1">
    <location>
        <begin position="22"/>
        <end position="483"/>
    </location>
</feature>
<protein>
    <recommendedName>
        <fullName evidence="6">DUF1254 domain-containing protein</fullName>
    </recommendedName>
</protein>
<dbReference type="Proteomes" id="UP000247437">
    <property type="component" value="Unassembled WGS sequence"/>
</dbReference>
<dbReference type="PANTHER" id="PTHR36509">
    <property type="entry name" value="BLL3101 PROTEIN"/>
    <property type="match status" value="1"/>
</dbReference>
<dbReference type="AlphaFoldDB" id="A0A2W0ETR3"/>
<accession>A0A2W0ETR3</accession>
<proteinExistence type="predicted"/>
<feature type="domain" description="DUF1214" evidence="2">
    <location>
        <begin position="355"/>
        <end position="463"/>
    </location>
</feature>
<dbReference type="EMBL" id="PDLL01000758">
    <property type="protein sequence ID" value="PYY66654.1"/>
    <property type="molecule type" value="Genomic_DNA"/>
</dbReference>
<dbReference type="InterPro" id="IPR037050">
    <property type="entry name" value="DUF1254_sf"/>
</dbReference>
<sequence length="483" mass="53343">MRKTLAALAVSSLFIGLPANASEAAMPQGPVANTVMTPGYAHAVAQMAYAWGWPLVNLQTRRMMYEQVPAIGLLGPMPVAPVNQLAMLADYIDPDIRIVAHPNQDVVYGFGALALDKEPVILQVPDFGERFWMFELADQRTDSFAQVAKIYGTKPGFYLIVGPDWKGEKPAGVEAVLRSPTNTGVVIPRVFMADTAQDREAIQPVLNQIAMYPLSTFDGKIKTIDWKHLPRLPLPQAAADKPAGETQWVTPERFFAQLKGVLAQVPPLPGEESLYAQFRALITAGEANPAIAKVLQDTARQSEKDIVDPLFYLSRNGVRIANGWNRPFNNAAFGTDYLTRLAVAKSNIFENHFKETTYLFREEDGDGQRLSGERSYTLTFAAGQTPPVSGFWSLTLYDPLHFFAANEIKRYSTGTKNKDLKYNADGSLTLYIQHQRPTEDKVGNWLPAPEHEFALTIRAYGPSDALIKGDWAPPPLVPGPQNN</sequence>
<dbReference type="Gene3D" id="2.60.40.1610">
    <property type="entry name" value="Domain of unknown function DUF1254"/>
    <property type="match status" value="1"/>
</dbReference>
<feature type="signal peptide" evidence="1">
    <location>
        <begin position="1"/>
        <end position="21"/>
    </location>
</feature>
<dbReference type="PANTHER" id="PTHR36509:SF2">
    <property type="entry name" value="BLL3101 PROTEIN"/>
    <property type="match status" value="1"/>
</dbReference>
<evidence type="ECO:0008006" key="6">
    <source>
        <dbReference type="Google" id="ProtNLM"/>
    </source>
</evidence>